<feature type="transmembrane region" description="Helical" evidence="1">
    <location>
        <begin position="12"/>
        <end position="35"/>
    </location>
</feature>
<dbReference type="InterPro" id="IPR006976">
    <property type="entry name" value="VanZ-like"/>
</dbReference>
<dbReference type="EMBL" id="MGDD01000336">
    <property type="protein sequence ID" value="OGL42011.1"/>
    <property type="molecule type" value="Genomic_DNA"/>
</dbReference>
<proteinExistence type="predicted"/>
<feature type="transmembrane region" description="Helical" evidence="1">
    <location>
        <begin position="142"/>
        <end position="164"/>
    </location>
</feature>
<feature type="transmembrane region" description="Helical" evidence="1">
    <location>
        <begin position="206"/>
        <end position="231"/>
    </location>
</feature>
<dbReference type="Pfam" id="PF04892">
    <property type="entry name" value="VanZ"/>
    <property type="match status" value="1"/>
</dbReference>
<evidence type="ECO:0000313" key="3">
    <source>
        <dbReference type="EMBL" id="OGL42011.1"/>
    </source>
</evidence>
<feature type="transmembrane region" description="Helical" evidence="1">
    <location>
        <begin position="84"/>
        <end position="101"/>
    </location>
</feature>
<feature type="transmembrane region" description="Helical" evidence="1">
    <location>
        <begin position="176"/>
        <end position="194"/>
    </location>
</feature>
<dbReference type="AlphaFoldDB" id="A0A1F7RKN7"/>
<keyword evidence="1" id="KW-1133">Transmembrane helix</keyword>
<feature type="domain" description="VanZ-like" evidence="2">
    <location>
        <begin position="61"/>
        <end position="190"/>
    </location>
</feature>
<organism evidence="3 4">
    <name type="scientific">Candidatus Schekmanbacteria bacterium RBG_13_48_7</name>
    <dbReference type="NCBI Taxonomy" id="1817878"/>
    <lineage>
        <taxon>Bacteria</taxon>
        <taxon>Candidatus Schekmaniibacteriota</taxon>
    </lineage>
</organism>
<gene>
    <name evidence="3" type="ORF">A2161_12405</name>
</gene>
<name>A0A1F7RKN7_9BACT</name>
<accession>A0A1F7RKN7</accession>
<keyword evidence="1" id="KW-0812">Transmembrane</keyword>
<dbReference type="Proteomes" id="UP000179266">
    <property type="component" value="Unassembled WGS sequence"/>
</dbReference>
<comment type="caution">
    <text evidence="3">The sequence shown here is derived from an EMBL/GenBank/DDBJ whole genome shotgun (WGS) entry which is preliminary data.</text>
</comment>
<feature type="transmembrane region" description="Helical" evidence="1">
    <location>
        <begin position="56"/>
        <end position="78"/>
    </location>
</feature>
<protein>
    <recommendedName>
        <fullName evidence="2">VanZ-like domain-containing protein</fullName>
    </recommendedName>
</protein>
<reference evidence="3 4" key="1">
    <citation type="journal article" date="2016" name="Nat. Commun.">
        <title>Thousands of microbial genomes shed light on interconnected biogeochemical processes in an aquifer system.</title>
        <authorList>
            <person name="Anantharaman K."/>
            <person name="Brown C.T."/>
            <person name="Hug L.A."/>
            <person name="Sharon I."/>
            <person name="Castelle C.J."/>
            <person name="Probst A.J."/>
            <person name="Thomas B.C."/>
            <person name="Singh A."/>
            <person name="Wilkins M.J."/>
            <person name="Karaoz U."/>
            <person name="Brodie E.L."/>
            <person name="Williams K.H."/>
            <person name="Hubbard S.S."/>
            <person name="Banfield J.F."/>
        </authorList>
    </citation>
    <scope>NUCLEOTIDE SEQUENCE [LARGE SCALE GENOMIC DNA]</scope>
</reference>
<feature type="transmembrane region" description="Helical" evidence="1">
    <location>
        <begin position="113"/>
        <end position="130"/>
    </location>
</feature>
<evidence type="ECO:0000259" key="2">
    <source>
        <dbReference type="Pfam" id="PF04892"/>
    </source>
</evidence>
<feature type="transmembrane region" description="Helical" evidence="1">
    <location>
        <begin position="352"/>
        <end position="373"/>
    </location>
</feature>
<keyword evidence="1" id="KW-0472">Membrane</keyword>
<evidence type="ECO:0000256" key="1">
    <source>
        <dbReference type="SAM" id="Phobius"/>
    </source>
</evidence>
<evidence type="ECO:0000313" key="4">
    <source>
        <dbReference type="Proteomes" id="UP000179266"/>
    </source>
</evidence>
<dbReference type="NCBIfam" id="NF037970">
    <property type="entry name" value="vanZ_1"/>
    <property type="match status" value="1"/>
</dbReference>
<sequence>MNTRQTSDVSIVAFWKSINVWIIPVFASILLFISTPYVGEIQKIIAHYTGKHSDKIIFSFILIFIISFMGFAFWKLRWKSPDKYLKFFVIVILYFIAIRYFQNPNKRVRVIEVIHFIEYGVLSFLFYKAFKSNQKSELSLANFLFPVIIMSIIGVLDESIQWIVEKRTGEIRDVMVNIVAGLLPQILLVLFSPFTKNWFYISKKQIPILLRGLIGFTVVISIFFAFAHLGFKFKLDNTVEMVSHFTQDQLREINRNPLITEKIIKYMNSKNAWNPENYYVSEAKGHEGARNKSYDIGRLDFAYRENEILETCYEPYLNASKAWWEPEKKEAAFQLINNLQVKLYRSPVGRQILFTGIDPRIYWIVVVFLVFAITKL</sequence>